<protein>
    <submittedName>
        <fullName evidence="1">Uncharacterized protein</fullName>
    </submittedName>
</protein>
<evidence type="ECO:0000313" key="2">
    <source>
        <dbReference type="Proteomes" id="UP000050331"/>
    </source>
</evidence>
<keyword evidence="2" id="KW-1185">Reference proteome</keyword>
<dbReference type="Proteomes" id="UP000050331">
    <property type="component" value="Chromosome"/>
</dbReference>
<reference evidence="1 2" key="1">
    <citation type="submission" date="2016-01" db="EMBL/GenBank/DDBJ databases">
        <title>Complete genome sequence of strain Lentibacillus amyloliquefaciens LAM0015T isolated from saline sediment.</title>
        <authorList>
            <person name="Wang J.-L."/>
            <person name="He M.-X."/>
        </authorList>
    </citation>
    <scope>NUCLEOTIDE SEQUENCE [LARGE SCALE GENOMIC DNA]</scope>
    <source>
        <strain evidence="1 2">LAM0015</strain>
    </source>
</reference>
<dbReference type="EMBL" id="CP013862">
    <property type="protein sequence ID" value="ALX48056.1"/>
    <property type="molecule type" value="Genomic_DNA"/>
</dbReference>
<name>A0A0U4DRT5_9BACI</name>
<evidence type="ECO:0000313" key="1">
    <source>
        <dbReference type="EMBL" id="ALX48056.1"/>
    </source>
</evidence>
<organism evidence="1 2">
    <name type="scientific">Lentibacillus amyloliquefaciens</name>
    <dbReference type="NCBI Taxonomy" id="1472767"/>
    <lineage>
        <taxon>Bacteria</taxon>
        <taxon>Bacillati</taxon>
        <taxon>Bacillota</taxon>
        <taxon>Bacilli</taxon>
        <taxon>Bacillales</taxon>
        <taxon>Bacillaceae</taxon>
        <taxon>Lentibacillus</taxon>
    </lineage>
</organism>
<sequence length="95" mass="11328">MRDKPRRKVLFDYLGMLSGDAAQNCSAFEWAHHEPPRSQRTLFEEAEAVPMESGFYCRSVFKYLTVIRRQNFHYVAVFINCEIKEQQNLRKEPNR</sequence>
<proteinExistence type="predicted"/>
<gene>
    <name evidence="1" type="ORF">AOX59_05200</name>
</gene>
<dbReference type="AlphaFoldDB" id="A0A0U4DRT5"/>
<accession>A0A0U4DRT5</accession>
<dbReference type="KEGG" id="lao:AOX59_05200"/>
<dbReference type="STRING" id="1472767.AOX59_05200"/>